<gene>
    <name evidence="9" type="primary">cas1</name>
    <name evidence="10" type="ORF">SAMN02744037_02063</name>
</gene>
<comment type="function">
    <text evidence="9">CRISPR (clustered regularly interspaced short palindromic repeat), is an adaptive immune system that provides protection against mobile genetic elements (viruses, transposable elements and conjugative plasmids). CRISPR clusters contain spacers, sequences complementary to antecedent mobile elements, and target invading nucleic acids. CRISPR clusters are transcribed and processed into CRISPR RNA (crRNA). Acts as a dsDNA endonuclease. Involved in the integration of spacer DNA into the CRISPR cassette.</text>
</comment>
<dbReference type="GO" id="GO:0051607">
    <property type="term" value="P:defense response to virus"/>
    <property type="evidence" value="ECO:0007669"/>
    <property type="project" value="UniProtKB-UniRule"/>
</dbReference>
<dbReference type="GO" id="GO:0043571">
    <property type="term" value="P:maintenance of CRISPR repeat elements"/>
    <property type="evidence" value="ECO:0007669"/>
    <property type="project" value="UniProtKB-UniRule"/>
</dbReference>
<dbReference type="RefSeq" id="WP_084605695.1">
    <property type="nucleotide sequence ID" value="NZ_FRAE01000054.1"/>
</dbReference>
<dbReference type="Gene3D" id="3.100.10.20">
    <property type="entry name" value="CRISPR-associated endonuclease Cas1, N-terminal domain"/>
    <property type="match status" value="1"/>
</dbReference>
<dbReference type="NCBIfam" id="TIGR03641">
    <property type="entry name" value="cas1_HMARI"/>
    <property type="match status" value="1"/>
</dbReference>
<dbReference type="GO" id="GO:0046872">
    <property type="term" value="F:metal ion binding"/>
    <property type="evidence" value="ECO:0007669"/>
    <property type="project" value="UniProtKB-UniRule"/>
</dbReference>
<organism evidence="10 11">
    <name type="scientific">Tepidibacter formicigenes DSM 15518</name>
    <dbReference type="NCBI Taxonomy" id="1123349"/>
    <lineage>
        <taxon>Bacteria</taxon>
        <taxon>Bacillati</taxon>
        <taxon>Bacillota</taxon>
        <taxon>Clostridia</taxon>
        <taxon>Peptostreptococcales</taxon>
        <taxon>Peptostreptococcaceae</taxon>
        <taxon>Tepidibacter</taxon>
    </lineage>
</organism>
<dbReference type="GO" id="GO:0003677">
    <property type="term" value="F:DNA binding"/>
    <property type="evidence" value="ECO:0007669"/>
    <property type="project" value="UniProtKB-KW"/>
</dbReference>
<keyword evidence="6 9" id="KW-0051">Antiviral defense</keyword>
<keyword evidence="8 9" id="KW-0464">Manganese</keyword>
<keyword evidence="7 9" id="KW-0238">DNA-binding</keyword>
<name>A0A1M6RAZ0_9FIRM</name>
<comment type="cofactor">
    <cofactor evidence="9">
        <name>Mg(2+)</name>
        <dbReference type="ChEBI" id="CHEBI:18420"/>
    </cofactor>
    <cofactor evidence="9">
        <name>Mn(2+)</name>
        <dbReference type="ChEBI" id="CHEBI:29035"/>
    </cofactor>
</comment>
<evidence type="ECO:0000256" key="8">
    <source>
        <dbReference type="ARBA" id="ARBA00023211"/>
    </source>
</evidence>
<keyword evidence="2 9" id="KW-0479">Metal-binding</keyword>
<evidence type="ECO:0000313" key="10">
    <source>
        <dbReference type="EMBL" id="SHK29611.1"/>
    </source>
</evidence>
<dbReference type="PANTHER" id="PTHR43219:SF1">
    <property type="entry name" value="CRISPR-ASSOCIATED ENDONUCLEASE CAS1"/>
    <property type="match status" value="1"/>
</dbReference>
<keyword evidence="4 9" id="KW-0378">Hydrolase</keyword>
<evidence type="ECO:0000256" key="9">
    <source>
        <dbReference type="HAMAP-Rule" id="MF_01470"/>
    </source>
</evidence>
<dbReference type="GO" id="GO:0016787">
    <property type="term" value="F:hydrolase activity"/>
    <property type="evidence" value="ECO:0007669"/>
    <property type="project" value="UniProtKB-KW"/>
</dbReference>
<dbReference type="CDD" id="cd09722">
    <property type="entry name" value="Cas1_I-B"/>
    <property type="match status" value="1"/>
</dbReference>
<dbReference type="STRING" id="1123349.SAMN02744037_02063"/>
<feature type="binding site" evidence="9">
    <location>
        <position position="223"/>
    </location>
    <ligand>
        <name>Mn(2+)</name>
        <dbReference type="ChEBI" id="CHEBI:29035"/>
    </ligand>
</feature>
<evidence type="ECO:0000256" key="7">
    <source>
        <dbReference type="ARBA" id="ARBA00023125"/>
    </source>
</evidence>
<dbReference type="InterPro" id="IPR002729">
    <property type="entry name" value="CRISPR-assoc_Cas1"/>
</dbReference>
<evidence type="ECO:0000256" key="2">
    <source>
        <dbReference type="ARBA" id="ARBA00022723"/>
    </source>
</evidence>
<keyword evidence="5 9" id="KW-0460">Magnesium</keyword>
<dbReference type="GO" id="GO:0004520">
    <property type="term" value="F:DNA endonuclease activity"/>
    <property type="evidence" value="ECO:0007669"/>
    <property type="project" value="InterPro"/>
</dbReference>
<dbReference type="InterPro" id="IPR042206">
    <property type="entry name" value="CRISPR-assoc_Cas1_C"/>
</dbReference>
<evidence type="ECO:0000256" key="5">
    <source>
        <dbReference type="ARBA" id="ARBA00022842"/>
    </source>
</evidence>
<evidence type="ECO:0000256" key="1">
    <source>
        <dbReference type="ARBA" id="ARBA00022722"/>
    </source>
</evidence>
<comment type="subunit">
    <text evidence="9">Homodimer, forms a heterotetramer with a Cas2 homodimer.</text>
</comment>
<evidence type="ECO:0000256" key="4">
    <source>
        <dbReference type="ARBA" id="ARBA00022801"/>
    </source>
</evidence>
<dbReference type="AlphaFoldDB" id="A0A1M6RAZ0"/>
<evidence type="ECO:0000256" key="3">
    <source>
        <dbReference type="ARBA" id="ARBA00022759"/>
    </source>
</evidence>
<dbReference type="PANTHER" id="PTHR43219">
    <property type="entry name" value="CRISPR-ASSOCIATED ENDONUCLEASE CAS1"/>
    <property type="match status" value="1"/>
</dbReference>
<feature type="binding site" evidence="9">
    <location>
        <position position="158"/>
    </location>
    <ligand>
        <name>Mn(2+)</name>
        <dbReference type="ChEBI" id="CHEBI:29035"/>
    </ligand>
</feature>
<dbReference type="InterPro" id="IPR019858">
    <property type="entry name" value="CRISPR-assoc_Cas1_HMARI/TNEAP"/>
</dbReference>
<evidence type="ECO:0000256" key="6">
    <source>
        <dbReference type="ARBA" id="ARBA00023118"/>
    </source>
</evidence>
<dbReference type="Gene3D" id="1.20.120.920">
    <property type="entry name" value="CRISPR-associated endonuclease Cas1, C-terminal domain"/>
    <property type="match status" value="1"/>
</dbReference>
<keyword evidence="1 9" id="KW-0540">Nuclease</keyword>
<dbReference type="Pfam" id="PF01867">
    <property type="entry name" value="Cas_Cas1"/>
    <property type="match status" value="1"/>
</dbReference>
<dbReference type="HAMAP" id="MF_01470">
    <property type="entry name" value="Cas1"/>
    <property type="match status" value="1"/>
</dbReference>
<proteinExistence type="inferred from homology"/>
<protein>
    <recommendedName>
        <fullName evidence="9">CRISPR-associated endonuclease Cas1</fullName>
        <ecNumber evidence="9">3.1.-.-</ecNumber>
    </recommendedName>
</protein>
<dbReference type="EMBL" id="FRAE01000054">
    <property type="protein sequence ID" value="SHK29611.1"/>
    <property type="molecule type" value="Genomic_DNA"/>
</dbReference>
<keyword evidence="11" id="KW-1185">Reference proteome</keyword>
<sequence length="334" mass="39493">MRNSTRYIMSVGELKRKDNSIAFRNENGNFYIPIESTKEIYCLNEVTVNTKLLDFIAKAGITIHFFNYYGHYSGSFYPKEQLISGNLTVKQAKSYLENREVIAKAIVQGIADNIYEVLYHYYKHDKKEVKSTIDWLKEEVFKYLKNENLDIKRILYIEGEIWQRFYSCFKYFLPETFIFNKRVKRPPDNPMNALISFGNSILYSKTVSQIYNTHLNQSISYLHEPSEGRFSLSLDLAEVFKPVIVYKTIFELVNNRKIQVGKHFDKELNYCLLNTAGKKVFVEAIEKRFESVFQHPRLKRKISYKTAIKLDGYKLIKFIMEGKEFRPFSMKEMV</sequence>
<dbReference type="EC" id="3.1.-.-" evidence="9"/>
<dbReference type="NCBIfam" id="TIGR00287">
    <property type="entry name" value="cas1"/>
    <property type="match status" value="1"/>
</dbReference>
<dbReference type="Proteomes" id="UP000242497">
    <property type="component" value="Unassembled WGS sequence"/>
</dbReference>
<accession>A0A1M6RAZ0</accession>
<evidence type="ECO:0000313" key="11">
    <source>
        <dbReference type="Proteomes" id="UP000242497"/>
    </source>
</evidence>
<comment type="similarity">
    <text evidence="9">Belongs to the CRISPR-associated endonuclease Cas1 family.</text>
</comment>
<feature type="binding site" evidence="9">
    <location>
        <position position="238"/>
    </location>
    <ligand>
        <name>Mn(2+)</name>
        <dbReference type="ChEBI" id="CHEBI:29035"/>
    </ligand>
</feature>
<reference evidence="11" key="1">
    <citation type="submission" date="2016-11" db="EMBL/GenBank/DDBJ databases">
        <authorList>
            <person name="Varghese N."/>
            <person name="Submissions S."/>
        </authorList>
    </citation>
    <scope>NUCLEOTIDE SEQUENCE [LARGE SCALE GENOMIC DNA]</scope>
    <source>
        <strain evidence="11">DSM 15518</strain>
    </source>
</reference>
<dbReference type="InterPro" id="IPR042211">
    <property type="entry name" value="CRISPR-assoc_Cas1_N"/>
</dbReference>
<keyword evidence="3 9" id="KW-0255">Endonuclease</keyword>